<protein>
    <submittedName>
        <fullName evidence="3">Uncharacterized protein</fullName>
    </submittedName>
</protein>
<feature type="non-terminal residue" evidence="3">
    <location>
        <position position="1"/>
    </location>
</feature>
<feature type="domain" description="N-terminal" evidence="1">
    <location>
        <begin position="18"/>
        <end position="91"/>
    </location>
</feature>
<dbReference type="Pfam" id="PF08401">
    <property type="entry name" value="ArdcN"/>
    <property type="match status" value="1"/>
</dbReference>
<dbReference type="InterPro" id="IPR026870">
    <property type="entry name" value="Zinc_ribbon_dom"/>
</dbReference>
<accession>X1I1T1</accession>
<evidence type="ECO:0000313" key="3">
    <source>
        <dbReference type="EMBL" id="GAH60019.1"/>
    </source>
</evidence>
<proteinExistence type="predicted"/>
<evidence type="ECO:0000259" key="1">
    <source>
        <dbReference type="Pfam" id="PF08401"/>
    </source>
</evidence>
<gene>
    <name evidence="3" type="ORF">S03H2_28908</name>
</gene>
<dbReference type="Pfam" id="PF13240">
    <property type="entry name" value="Zn_Ribbon_1"/>
    <property type="match status" value="1"/>
</dbReference>
<dbReference type="EMBL" id="BARU01017422">
    <property type="protein sequence ID" value="GAH60019.1"/>
    <property type="molecule type" value="Genomic_DNA"/>
</dbReference>
<dbReference type="AlphaFoldDB" id="X1I1T1"/>
<comment type="caution">
    <text evidence="3">The sequence shown here is derived from an EMBL/GenBank/DDBJ whole genome shotgun (WGS) entry which is preliminary data.</text>
</comment>
<dbReference type="GO" id="GO:0003697">
    <property type="term" value="F:single-stranded DNA binding"/>
    <property type="evidence" value="ECO:0007669"/>
    <property type="project" value="InterPro"/>
</dbReference>
<feature type="domain" description="Zinc-ribbon" evidence="2">
    <location>
        <begin position="101"/>
        <end position="122"/>
    </location>
</feature>
<name>X1I1T1_9ZZZZ</name>
<sequence>QLMALPLVEAEGGETKLEAVMKQLKAGVEGIQESYQFRLFLTTMSKFHNYSIGNQILIMLQEPNATHVAGFVTWKELGRWVKKGGKSISILAPVLPPRPTCPRCGAKVPKGARFCPECSAPVEEVEIEVAPHFFKVVSVFDISQTDGKPLPEFEVPVLTGEVNEDLFTNLEILMKVKRVSVSFESRPHQDPGIKGQYSTLGGIWIRPEEPRAQQLKSLTHEIAHYYSEGVFRIPRQDAETIAESAAFVVGAHYGFDTGTRSFPYVALWARDKKVLEKNLGDIRKVATTILDGLEKT</sequence>
<evidence type="ECO:0000259" key="2">
    <source>
        <dbReference type="Pfam" id="PF13240"/>
    </source>
</evidence>
<organism evidence="3">
    <name type="scientific">marine sediment metagenome</name>
    <dbReference type="NCBI Taxonomy" id="412755"/>
    <lineage>
        <taxon>unclassified sequences</taxon>
        <taxon>metagenomes</taxon>
        <taxon>ecological metagenomes</taxon>
    </lineage>
</organism>
<reference evidence="3" key="1">
    <citation type="journal article" date="2014" name="Front. Microbiol.">
        <title>High frequency of phylogenetically diverse reductive dehalogenase-homologous genes in deep subseafloor sedimentary metagenomes.</title>
        <authorList>
            <person name="Kawai M."/>
            <person name="Futagami T."/>
            <person name="Toyoda A."/>
            <person name="Takaki Y."/>
            <person name="Nishi S."/>
            <person name="Hori S."/>
            <person name="Arai W."/>
            <person name="Tsubouchi T."/>
            <person name="Morono Y."/>
            <person name="Uchiyama I."/>
            <person name="Ito T."/>
            <person name="Fujiyama A."/>
            <person name="Inagaki F."/>
            <person name="Takami H."/>
        </authorList>
    </citation>
    <scope>NUCLEOTIDE SEQUENCE</scope>
    <source>
        <strain evidence="3">Expedition CK06-06</strain>
    </source>
</reference>
<dbReference type="InterPro" id="IPR013610">
    <property type="entry name" value="ArdC_N"/>
</dbReference>